<evidence type="ECO:0000256" key="1">
    <source>
        <dbReference type="SAM" id="MobiDB-lite"/>
    </source>
</evidence>
<dbReference type="Proteomes" id="UP000321393">
    <property type="component" value="Unassembled WGS sequence"/>
</dbReference>
<accession>A0A5A7T572</accession>
<evidence type="ECO:0000313" key="3">
    <source>
        <dbReference type="Proteomes" id="UP000321393"/>
    </source>
</evidence>
<feature type="region of interest" description="Disordered" evidence="1">
    <location>
        <begin position="272"/>
        <end position="292"/>
    </location>
</feature>
<dbReference type="GO" id="GO:0045892">
    <property type="term" value="P:negative regulation of DNA-templated transcription"/>
    <property type="evidence" value="ECO:0007669"/>
    <property type="project" value="InterPro"/>
</dbReference>
<feature type="compositionally biased region" description="Polar residues" evidence="1">
    <location>
        <begin position="875"/>
        <end position="894"/>
    </location>
</feature>
<feature type="compositionally biased region" description="Polar residues" evidence="1">
    <location>
        <begin position="1074"/>
        <end position="1094"/>
    </location>
</feature>
<dbReference type="GO" id="GO:0048367">
    <property type="term" value="P:shoot system development"/>
    <property type="evidence" value="ECO:0007669"/>
    <property type="project" value="InterPro"/>
</dbReference>
<dbReference type="AlphaFoldDB" id="A0A5A7T572"/>
<sequence>MDEEHHQKNDSSIILRTTVPFIEIDSLFIDLSSCIDKPDAGNCDHFSIRGYASQMREKDWKKCWPFDFDGDYESAETISLLPPFHVPQFRWWRCQNCRKETPAGGVEKFSNLDMPDAIEAVANASTNVCNLNHPPSFTSEREKKAEGDEVDSRWILNTEFPIATSVMPEVESNLMLEQNRSDPVYRESVKNSKLLCGNEVAEVELGLRNLKVIDENLEGFDDEEQKIAHNEQTEVTRSSSGFKVIDQACKSERQRFPADIDGSYATASEHTEISVENDTQGHHIDKSGSLHRRKARKVRLLTELLNENENVKTNHIDTEESPSHGTSEKSEGLKDLSASRCTVAAKKNVRCSGQTSKSKMPLDEDCLAAETSSSYNVYDKIQPLKGDEETTNSFHASESENALIATDVRTKKSLLNKCRNDLKSLHGKKNKKIQIEACSPLDIPPGSGDNISDISLKHNEFSSNAMDPFLLFGSRIEPISNPSKRKSKMPVIDDRRGFSWSNSMPRRDSASKEVELRNNDPLVVSCSSVPDECSEGLHLSLSSNLATARNDKKSIFETEDGSHSLSSWQGRASVVRIKDSKAKKLKDSNVPFNYSDTFSRQVGHGGVNSKITSGRMHLQNGKQNSNSQANDDSWSQLQAMDNSGVNKVEKSVQEHLAAQMKQSEHTVGKISEQRALDDIPMEIVELMAKNQYERCLDNTRNSKSLSKTSSKKARIMNFSYVCGSSDSLQEKNIPKWKPQVRNGRNNLHTVGDNVAYGKQGSGNYFSHTEGGHFNIDHLRQTIIPPEYSTFGHSQNKSSNPVKFLARSTSEKACSQYSQYPGGVEDQESSHYRAQSFRVNNAHHPVSQNNEGVAHLWNEVPPNHHSYIPTTPRKVASQSTSVTANKNYPESSSRGGMNRGHNFKFFNPKVTNLEKDDGNYGLENFSRTSAKYPFYCHSNGIELPQNPRGSLDLYSNETMSAMHLLSLMDAGMQRGEMHENPKFNKKNFPHDHKAKDSSGLDVGLHKAYDTINYSSDYYGEIHPLKKSHDCYHRPSVGGASISPPMGNESHEIVSDLTGKVALQCKQKDKTKCSTSTWNRAQKSQKSVLTSGQGSSEGVFPIHSLQKKSGGPSSSLVSMSGYPRLENPGQCIIERHGTKRMLEHSKVSSEFGICRINKNPAEFSIPEAGNVYMIGAEDLQFSKRISENTSDLNNMDGRKRKRNTKHAVVKQHALHYSM</sequence>
<dbReference type="EMBL" id="SSTE01018688">
    <property type="protein sequence ID" value="KAA0038612.1"/>
    <property type="molecule type" value="Genomic_DNA"/>
</dbReference>
<dbReference type="GO" id="GO:0009910">
    <property type="term" value="P:negative regulation of flower development"/>
    <property type="evidence" value="ECO:0007669"/>
    <property type="project" value="InterPro"/>
</dbReference>
<feature type="region of interest" description="Disordered" evidence="1">
    <location>
        <begin position="871"/>
        <end position="900"/>
    </location>
</feature>
<dbReference type="PANTHER" id="PTHR35504">
    <property type="entry name" value="PROTEIN EMBRYONIC FLOWER 1"/>
    <property type="match status" value="1"/>
</dbReference>
<reference evidence="2 3" key="1">
    <citation type="submission" date="2019-08" db="EMBL/GenBank/DDBJ databases">
        <title>Draft genome sequences of two oriental melons (Cucumis melo L. var makuwa).</title>
        <authorList>
            <person name="Kwon S.-Y."/>
        </authorList>
    </citation>
    <scope>NUCLEOTIDE SEQUENCE [LARGE SCALE GENOMIC DNA]</scope>
    <source>
        <strain evidence="3">cv. SW 3</strain>
        <tissue evidence="2">Leaf</tissue>
    </source>
</reference>
<feature type="region of interest" description="Disordered" evidence="1">
    <location>
        <begin position="312"/>
        <end position="335"/>
    </location>
</feature>
<gene>
    <name evidence="2" type="ORF">E6C27_scaffold92G001420</name>
</gene>
<feature type="compositionally biased region" description="Basic and acidic residues" evidence="1">
    <location>
        <begin position="312"/>
        <end position="334"/>
    </location>
</feature>
<protein>
    <submittedName>
        <fullName evidence="2">Protein EMBRYONIC FLOWER 1-like isoform X1</fullName>
    </submittedName>
</protein>
<dbReference type="OrthoDB" id="754229at2759"/>
<comment type="caution">
    <text evidence="2">The sequence shown here is derived from an EMBL/GenBank/DDBJ whole genome shotgun (WGS) entry which is preliminary data.</text>
</comment>
<feature type="compositionally biased region" description="Basic and acidic residues" evidence="1">
    <location>
        <begin position="272"/>
        <end position="288"/>
    </location>
</feature>
<proteinExistence type="predicted"/>
<feature type="region of interest" description="Disordered" evidence="1">
    <location>
        <begin position="1074"/>
        <end position="1115"/>
    </location>
</feature>
<evidence type="ECO:0000313" key="2">
    <source>
        <dbReference type="EMBL" id="KAA0038612.1"/>
    </source>
</evidence>
<organism evidence="2 3">
    <name type="scientific">Cucumis melo var. makuwa</name>
    <name type="common">Oriental melon</name>
    <dbReference type="NCBI Taxonomy" id="1194695"/>
    <lineage>
        <taxon>Eukaryota</taxon>
        <taxon>Viridiplantae</taxon>
        <taxon>Streptophyta</taxon>
        <taxon>Embryophyta</taxon>
        <taxon>Tracheophyta</taxon>
        <taxon>Spermatophyta</taxon>
        <taxon>Magnoliopsida</taxon>
        <taxon>eudicotyledons</taxon>
        <taxon>Gunneridae</taxon>
        <taxon>Pentapetalae</taxon>
        <taxon>rosids</taxon>
        <taxon>fabids</taxon>
        <taxon>Cucurbitales</taxon>
        <taxon>Cucurbitaceae</taxon>
        <taxon>Benincaseae</taxon>
        <taxon>Cucumis</taxon>
    </lineage>
</organism>
<dbReference type="PANTHER" id="PTHR35504:SF1">
    <property type="entry name" value="PROTEIN EMBRYONIC FLOWER 1"/>
    <property type="match status" value="1"/>
</dbReference>
<name>A0A5A7T572_CUCMM</name>
<dbReference type="InterPro" id="IPR034583">
    <property type="entry name" value="EMF1"/>
</dbReference>